<keyword evidence="1" id="KW-0808">Transferase</keyword>
<evidence type="ECO:0000313" key="3">
    <source>
        <dbReference type="EMBL" id="PZO99875.1"/>
    </source>
</evidence>
<comment type="similarity">
    <text evidence="1">Belongs to the fructosamine kinase family.</text>
</comment>
<dbReference type="Gene3D" id="1.10.510.10">
    <property type="entry name" value="Transferase(Phosphotransferase) domain 1"/>
    <property type="match status" value="1"/>
</dbReference>
<dbReference type="InterPro" id="IPR011009">
    <property type="entry name" value="Kinase-like_dom_sf"/>
</dbReference>
<comment type="caution">
    <text evidence="3">The sequence shown here is derived from an EMBL/GenBank/DDBJ whole genome shotgun (WGS) entry which is preliminary data.</text>
</comment>
<dbReference type="Proteomes" id="UP000249451">
    <property type="component" value="Unassembled WGS sequence"/>
</dbReference>
<evidence type="ECO:0000313" key="4">
    <source>
        <dbReference type="Proteomes" id="UP000249451"/>
    </source>
</evidence>
<dbReference type="SUPFAM" id="SSF56112">
    <property type="entry name" value="Protein kinase-like (PK-like)"/>
    <property type="match status" value="1"/>
</dbReference>
<sequence length="281" mass="29792">MGTFTKHNPGRTGAWEAAGLEWLAAARDGDGAAAKDGGGVARDGDGPRAAQGARVVGVVERTPDMVVLERVQETRPTPEAAEAFGRELAATHAAGAPCFGAGPVNAAGEPWEGSGYQGPNEHLLPLPLGQWESWGAFYANLLEPLIEPAWGGLSGEDQRAVRTLLERLRDGDLDVPGDQAPARCHGDLWAGNVLWSPEGAVLIDPAAHGGHPETDLAALQLFGIAHQERILGAYQEAAGWDSSWRQRVPLHQLHLLFLHVAVFGGSYVRQAMTAVHRSLAL</sequence>
<dbReference type="Gene3D" id="1.20.1270.240">
    <property type="match status" value="1"/>
</dbReference>
<name>A0A2W5CY43_9CORY</name>
<dbReference type="PANTHER" id="PTHR12149">
    <property type="entry name" value="FRUCTOSAMINE 3 KINASE-RELATED PROTEIN"/>
    <property type="match status" value="1"/>
</dbReference>
<dbReference type="InterPro" id="IPR016477">
    <property type="entry name" value="Fructo-/Ketosamine-3-kinase"/>
</dbReference>
<reference evidence="3 4" key="1">
    <citation type="submission" date="2017-11" db="EMBL/GenBank/DDBJ databases">
        <title>Infants hospitalized years apart are colonized by the same room-sourced microbial strains.</title>
        <authorList>
            <person name="Brooks B."/>
            <person name="Olm M.R."/>
            <person name="Firek B.A."/>
            <person name="Baker R."/>
            <person name="Thomas B.C."/>
            <person name="Morowitz M.J."/>
            <person name="Banfield J.F."/>
        </authorList>
    </citation>
    <scope>NUCLEOTIDE SEQUENCE [LARGE SCALE GENOMIC DNA]</scope>
    <source>
        <strain evidence="3">S2_012_000_R3_87</strain>
    </source>
</reference>
<gene>
    <name evidence="3" type="ORF">DI609_07425</name>
</gene>
<dbReference type="GO" id="GO:0016301">
    <property type="term" value="F:kinase activity"/>
    <property type="evidence" value="ECO:0007669"/>
    <property type="project" value="UniProtKB-UniRule"/>
</dbReference>
<protein>
    <submittedName>
        <fullName evidence="3">Fructosamine kinase</fullName>
    </submittedName>
</protein>
<evidence type="ECO:0000256" key="1">
    <source>
        <dbReference type="PIRNR" id="PIRNR006221"/>
    </source>
</evidence>
<accession>A0A2W5CY43</accession>
<feature type="region of interest" description="Disordered" evidence="2">
    <location>
        <begin position="31"/>
        <end position="51"/>
    </location>
</feature>
<dbReference type="PANTHER" id="PTHR12149:SF8">
    <property type="entry name" value="PROTEIN-RIBULOSAMINE 3-KINASE"/>
    <property type="match status" value="1"/>
</dbReference>
<dbReference type="EMBL" id="QFNY01000165">
    <property type="protein sequence ID" value="PZO99875.1"/>
    <property type="molecule type" value="Genomic_DNA"/>
</dbReference>
<evidence type="ECO:0000256" key="2">
    <source>
        <dbReference type="SAM" id="MobiDB-lite"/>
    </source>
</evidence>
<organism evidence="3 4">
    <name type="scientific">Corynebacterium urealyticum</name>
    <dbReference type="NCBI Taxonomy" id="43771"/>
    <lineage>
        <taxon>Bacteria</taxon>
        <taxon>Bacillati</taxon>
        <taxon>Actinomycetota</taxon>
        <taxon>Actinomycetes</taxon>
        <taxon>Mycobacteriales</taxon>
        <taxon>Corynebacteriaceae</taxon>
        <taxon>Corynebacterium</taxon>
    </lineage>
</organism>
<keyword evidence="1 3" id="KW-0418">Kinase</keyword>
<dbReference type="AlphaFoldDB" id="A0A2W5CY43"/>
<proteinExistence type="inferred from homology"/>
<dbReference type="PIRSF" id="PIRSF006221">
    <property type="entry name" value="Ketosamine-3-kinase"/>
    <property type="match status" value="1"/>
</dbReference>
<dbReference type="Pfam" id="PF03881">
    <property type="entry name" value="Fructosamin_kin"/>
    <property type="match status" value="1"/>
</dbReference>